<reference evidence="1 2" key="1">
    <citation type="submission" date="2021-06" db="EMBL/GenBank/DDBJ databases">
        <title>Caerostris extrusa draft genome.</title>
        <authorList>
            <person name="Kono N."/>
            <person name="Arakawa K."/>
        </authorList>
    </citation>
    <scope>NUCLEOTIDE SEQUENCE [LARGE SCALE GENOMIC DNA]</scope>
</reference>
<accession>A0AAV4QBB3</accession>
<evidence type="ECO:0000313" key="1">
    <source>
        <dbReference type="EMBL" id="GIY06577.1"/>
    </source>
</evidence>
<protein>
    <submittedName>
        <fullName evidence="1">Uncharacterized protein</fullName>
    </submittedName>
</protein>
<sequence length="80" mass="8999">MFSQFIWSSLQQTGPKSVTVKPVRSLGTAVLCQSIFSKSYFTEWISGLEIGSFKQPSDLTICDQIKRKDPSDARDHIIDC</sequence>
<evidence type="ECO:0000313" key="2">
    <source>
        <dbReference type="Proteomes" id="UP001054945"/>
    </source>
</evidence>
<name>A0AAV4QBB3_CAEEX</name>
<keyword evidence="2" id="KW-1185">Reference proteome</keyword>
<organism evidence="1 2">
    <name type="scientific">Caerostris extrusa</name>
    <name type="common">Bark spider</name>
    <name type="synonym">Caerostris bankana</name>
    <dbReference type="NCBI Taxonomy" id="172846"/>
    <lineage>
        <taxon>Eukaryota</taxon>
        <taxon>Metazoa</taxon>
        <taxon>Ecdysozoa</taxon>
        <taxon>Arthropoda</taxon>
        <taxon>Chelicerata</taxon>
        <taxon>Arachnida</taxon>
        <taxon>Araneae</taxon>
        <taxon>Araneomorphae</taxon>
        <taxon>Entelegynae</taxon>
        <taxon>Araneoidea</taxon>
        <taxon>Araneidae</taxon>
        <taxon>Caerostris</taxon>
    </lineage>
</organism>
<dbReference type="AlphaFoldDB" id="A0AAV4QBB3"/>
<dbReference type="EMBL" id="BPLR01005976">
    <property type="protein sequence ID" value="GIY06577.1"/>
    <property type="molecule type" value="Genomic_DNA"/>
</dbReference>
<gene>
    <name evidence="1" type="ORF">CEXT_199771</name>
</gene>
<proteinExistence type="predicted"/>
<comment type="caution">
    <text evidence="1">The sequence shown here is derived from an EMBL/GenBank/DDBJ whole genome shotgun (WGS) entry which is preliminary data.</text>
</comment>
<dbReference type="Proteomes" id="UP001054945">
    <property type="component" value="Unassembled WGS sequence"/>
</dbReference>